<dbReference type="AlphaFoldDB" id="A0A4C1URG2"/>
<dbReference type="GO" id="GO:0070530">
    <property type="term" value="F:K63-linked polyubiquitin modification-dependent protein binding"/>
    <property type="evidence" value="ECO:0007669"/>
    <property type="project" value="TreeGrafter"/>
</dbReference>
<feature type="domain" description="THAP-type" evidence="9">
    <location>
        <begin position="1"/>
        <end position="70"/>
    </location>
</feature>
<sequence>MPEWKGRVPLTRSHCERITQILWLRAAQREDLLKNNTDKVTVSHRFCSRHFPPSSIKNRHLCPDAVPSLFLPGSQDPANEKAENSDSEPEAHGCVVCDSCYNRIEGYRYKCVTCPDYDLCMKCEMRETHSKHYMLRIPKPLKFKLADDLIKKWRTFFKANHISLSDVESDGSGSDSNDDIPITKYFINKTDNSSFLSEDLKNLIKAEVARALSSKTKVNNAGTKRVNQKKPRNSHKGKRKREEEQAQNKRNKAEEFNSKEDDLYRPVAPKELVENRTKEVEFADVNEIKNDHFDGVIKTELVHNLDQGLLSLEAVKNQTSKPTQSKDTAVYAANFRHLQGNQNLQGASRELRILKFGTKQRLIA</sequence>
<dbReference type="SUPFAM" id="SSF57716">
    <property type="entry name" value="Glucocorticoid receptor-like (DNA-binding domain)"/>
    <property type="match status" value="1"/>
</dbReference>
<evidence type="ECO:0000256" key="4">
    <source>
        <dbReference type="ARBA" id="ARBA00023125"/>
    </source>
</evidence>
<proteinExistence type="predicted"/>
<feature type="compositionally biased region" description="Basic residues" evidence="7">
    <location>
        <begin position="226"/>
        <end position="239"/>
    </location>
</feature>
<evidence type="ECO:0000256" key="3">
    <source>
        <dbReference type="ARBA" id="ARBA00022833"/>
    </source>
</evidence>
<evidence type="ECO:0000313" key="11">
    <source>
        <dbReference type="Proteomes" id="UP000299102"/>
    </source>
</evidence>
<dbReference type="InterPro" id="IPR043145">
    <property type="entry name" value="Znf_ZZ_sf"/>
</dbReference>
<dbReference type="InterPro" id="IPR006612">
    <property type="entry name" value="THAP_Znf"/>
</dbReference>
<dbReference type="PANTHER" id="PTHR15090:SF0">
    <property type="entry name" value="SEQUESTOSOME-1"/>
    <property type="match status" value="1"/>
</dbReference>
<evidence type="ECO:0000259" key="9">
    <source>
        <dbReference type="PROSITE" id="PS50950"/>
    </source>
</evidence>
<evidence type="ECO:0000313" key="10">
    <source>
        <dbReference type="EMBL" id="GBP28607.1"/>
    </source>
</evidence>
<evidence type="ECO:0000256" key="2">
    <source>
        <dbReference type="ARBA" id="ARBA00022771"/>
    </source>
</evidence>
<protein>
    <submittedName>
        <fullName evidence="10">Protein ref(2)P</fullName>
    </submittedName>
</protein>
<dbReference type="GO" id="GO:0035973">
    <property type="term" value="P:aggrephagy"/>
    <property type="evidence" value="ECO:0007669"/>
    <property type="project" value="TreeGrafter"/>
</dbReference>
<feature type="domain" description="ZZ-type" evidence="8">
    <location>
        <begin position="92"/>
        <end position="142"/>
    </location>
</feature>
<dbReference type="EMBL" id="BGZK01000209">
    <property type="protein sequence ID" value="GBP28607.1"/>
    <property type="molecule type" value="Genomic_DNA"/>
</dbReference>
<dbReference type="InterPro" id="IPR052260">
    <property type="entry name" value="Autophagy_Rcpt_SigReg"/>
</dbReference>
<evidence type="ECO:0000259" key="8">
    <source>
        <dbReference type="PROSITE" id="PS50135"/>
    </source>
</evidence>
<comment type="caution">
    <text evidence="10">The sequence shown here is derived from an EMBL/GenBank/DDBJ whole genome shotgun (WGS) entry which is preliminary data.</text>
</comment>
<feature type="region of interest" description="Disordered" evidence="7">
    <location>
        <begin position="215"/>
        <end position="263"/>
    </location>
</feature>
<dbReference type="OrthoDB" id="2122982at2759"/>
<dbReference type="GO" id="GO:0044753">
    <property type="term" value="C:amphisome"/>
    <property type="evidence" value="ECO:0007669"/>
    <property type="project" value="TreeGrafter"/>
</dbReference>
<keyword evidence="2 5" id="KW-0863">Zinc-finger</keyword>
<dbReference type="GO" id="GO:0016235">
    <property type="term" value="C:aggresome"/>
    <property type="evidence" value="ECO:0007669"/>
    <property type="project" value="TreeGrafter"/>
</dbReference>
<gene>
    <name evidence="10" type="primary">ref(2)P</name>
    <name evidence="10" type="ORF">EVAR_85806_1</name>
</gene>
<dbReference type="SMART" id="SM00291">
    <property type="entry name" value="ZnF_ZZ"/>
    <property type="match status" value="1"/>
</dbReference>
<reference evidence="10 11" key="1">
    <citation type="journal article" date="2019" name="Commun. Biol.">
        <title>The bagworm genome reveals a unique fibroin gene that provides high tensile strength.</title>
        <authorList>
            <person name="Kono N."/>
            <person name="Nakamura H."/>
            <person name="Ohtoshi R."/>
            <person name="Tomita M."/>
            <person name="Numata K."/>
            <person name="Arakawa K."/>
        </authorList>
    </citation>
    <scope>NUCLEOTIDE SEQUENCE [LARGE SCALE GENOMIC DNA]</scope>
</reference>
<keyword evidence="4 6" id="KW-0238">DNA-binding</keyword>
<evidence type="ECO:0000256" key="5">
    <source>
        <dbReference type="PROSITE-ProRule" id="PRU00228"/>
    </source>
</evidence>
<dbReference type="SUPFAM" id="SSF57850">
    <property type="entry name" value="RING/U-box"/>
    <property type="match status" value="1"/>
</dbReference>
<keyword evidence="11" id="KW-1185">Reference proteome</keyword>
<dbReference type="STRING" id="151549.A0A4C1URG2"/>
<dbReference type="GO" id="GO:0000423">
    <property type="term" value="P:mitophagy"/>
    <property type="evidence" value="ECO:0007669"/>
    <property type="project" value="TreeGrafter"/>
</dbReference>
<feature type="compositionally biased region" description="Basic and acidic residues" evidence="7">
    <location>
        <begin position="240"/>
        <end position="263"/>
    </location>
</feature>
<dbReference type="GO" id="GO:0008270">
    <property type="term" value="F:zinc ion binding"/>
    <property type="evidence" value="ECO:0007669"/>
    <property type="project" value="UniProtKB-KW"/>
</dbReference>
<dbReference type="CDD" id="cd02340">
    <property type="entry name" value="ZZ_NBR1_like"/>
    <property type="match status" value="1"/>
</dbReference>
<dbReference type="GO" id="GO:0007032">
    <property type="term" value="P:endosome organization"/>
    <property type="evidence" value="ECO:0007669"/>
    <property type="project" value="TreeGrafter"/>
</dbReference>
<keyword evidence="3" id="KW-0862">Zinc</keyword>
<dbReference type="GO" id="GO:0003677">
    <property type="term" value="F:DNA binding"/>
    <property type="evidence" value="ECO:0007669"/>
    <property type="project" value="UniProtKB-UniRule"/>
</dbReference>
<dbReference type="InterPro" id="IPR000433">
    <property type="entry name" value="Znf_ZZ"/>
</dbReference>
<dbReference type="GO" id="GO:0005080">
    <property type="term" value="F:protein kinase C binding"/>
    <property type="evidence" value="ECO:0007669"/>
    <property type="project" value="TreeGrafter"/>
</dbReference>
<dbReference type="Gene3D" id="3.30.60.90">
    <property type="match status" value="1"/>
</dbReference>
<evidence type="ECO:0000256" key="7">
    <source>
        <dbReference type="SAM" id="MobiDB-lite"/>
    </source>
</evidence>
<dbReference type="PANTHER" id="PTHR15090">
    <property type="entry name" value="SEQUESTOSOME 1-RELATED"/>
    <property type="match status" value="1"/>
</dbReference>
<keyword evidence="1" id="KW-0479">Metal-binding</keyword>
<dbReference type="SMART" id="SM00980">
    <property type="entry name" value="THAP"/>
    <property type="match status" value="1"/>
</dbReference>
<name>A0A4C1URG2_EUMVA</name>
<dbReference type="Proteomes" id="UP000299102">
    <property type="component" value="Unassembled WGS sequence"/>
</dbReference>
<dbReference type="PROSITE" id="PS50135">
    <property type="entry name" value="ZF_ZZ_2"/>
    <property type="match status" value="1"/>
</dbReference>
<organism evidence="10 11">
    <name type="scientific">Eumeta variegata</name>
    <name type="common">Bagworm moth</name>
    <name type="synonym">Eumeta japonica</name>
    <dbReference type="NCBI Taxonomy" id="151549"/>
    <lineage>
        <taxon>Eukaryota</taxon>
        <taxon>Metazoa</taxon>
        <taxon>Ecdysozoa</taxon>
        <taxon>Arthropoda</taxon>
        <taxon>Hexapoda</taxon>
        <taxon>Insecta</taxon>
        <taxon>Pterygota</taxon>
        <taxon>Neoptera</taxon>
        <taxon>Endopterygota</taxon>
        <taxon>Lepidoptera</taxon>
        <taxon>Glossata</taxon>
        <taxon>Ditrysia</taxon>
        <taxon>Tineoidea</taxon>
        <taxon>Psychidae</taxon>
        <taxon>Oiketicinae</taxon>
        <taxon>Eumeta</taxon>
    </lineage>
</organism>
<evidence type="ECO:0000256" key="6">
    <source>
        <dbReference type="PROSITE-ProRule" id="PRU00309"/>
    </source>
</evidence>
<dbReference type="PROSITE" id="PS01357">
    <property type="entry name" value="ZF_ZZ_1"/>
    <property type="match status" value="1"/>
</dbReference>
<dbReference type="Pfam" id="PF05485">
    <property type="entry name" value="THAP"/>
    <property type="match status" value="1"/>
</dbReference>
<evidence type="ECO:0000256" key="1">
    <source>
        <dbReference type="ARBA" id="ARBA00022723"/>
    </source>
</evidence>
<dbReference type="Pfam" id="PF00569">
    <property type="entry name" value="ZZ"/>
    <property type="match status" value="1"/>
</dbReference>
<accession>A0A4C1URG2</accession>
<dbReference type="PROSITE" id="PS50950">
    <property type="entry name" value="ZF_THAP"/>
    <property type="match status" value="1"/>
</dbReference>